<dbReference type="RefSeq" id="WP_130160531.1">
    <property type="nucleotide sequence ID" value="NZ_SGIS01000097.1"/>
</dbReference>
<dbReference type="OrthoDB" id="7594932at2"/>
<evidence type="ECO:0000313" key="1">
    <source>
        <dbReference type="EMBL" id="RZF59057.1"/>
    </source>
</evidence>
<dbReference type="Proteomes" id="UP000292085">
    <property type="component" value="Unassembled WGS sequence"/>
</dbReference>
<comment type="caution">
    <text evidence="1">The sequence shown here is derived from an EMBL/GenBank/DDBJ whole genome shotgun (WGS) entry which is preliminary data.</text>
</comment>
<protein>
    <recommendedName>
        <fullName evidence="3">Barstar (barnase inhibitor) domain-containing protein</fullName>
    </recommendedName>
</protein>
<name>A0A4Q6XRE5_9SPHN</name>
<gene>
    <name evidence="1" type="ORF">EWE75_23815</name>
</gene>
<keyword evidence="2" id="KW-1185">Reference proteome</keyword>
<reference evidence="1 2" key="1">
    <citation type="submission" date="2019-02" db="EMBL/GenBank/DDBJ databases">
        <authorList>
            <person name="Li Y."/>
        </authorList>
    </citation>
    <scope>NUCLEOTIDE SEQUENCE [LARGE SCALE GENOMIC DNA]</scope>
    <source>
        <strain evidence="1 2">3-7</strain>
    </source>
</reference>
<dbReference type="EMBL" id="SGIS01000097">
    <property type="protein sequence ID" value="RZF59057.1"/>
    <property type="molecule type" value="Genomic_DNA"/>
</dbReference>
<organism evidence="1 2">
    <name type="scientific">Sphingomonas populi</name>
    <dbReference type="NCBI Taxonomy" id="2484750"/>
    <lineage>
        <taxon>Bacteria</taxon>
        <taxon>Pseudomonadati</taxon>
        <taxon>Pseudomonadota</taxon>
        <taxon>Alphaproteobacteria</taxon>
        <taxon>Sphingomonadales</taxon>
        <taxon>Sphingomonadaceae</taxon>
        <taxon>Sphingomonas</taxon>
    </lineage>
</organism>
<sequence length="161" mass="17852">MAYEYLDHPAPVGGRIAFRHNEPDNDPAEYVTPAKLAAQAITFAYIDGSSVNEAEALNSLGRQLGTDHPPYDPRPLQGMKGWLRFMDDLVSLSEREAGMVIVVDNAAPLFADPASWVFELIMIWVQQLKHWRRRGVPCHLTFQMDADPAVSAVYGAIPDSS</sequence>
<evidence type="ECO:0000313" key="2">
    <source>
        <dbReference type="Proteomes" id="UP000292085"/>
    </source>
</evidence>
<dbReference type="AlphaFoldDB" id="A0A4Q6XRE5"/>
<evidence type="ECO:0008006" key="3">
    <source>
        <dbReference type="Google" id="ProtNLM"/>
    </source>
</evidence>
<accession>A0A4Q6XRE5</accession>
<proteinExistence type="predicted"/>